<evidence type="ECO:0000313" key="1">
    <source>
        <dbReference type="EMBL" id="AIW02613.1"/>
    </source>
</evidence>
<sequence length="56" mass="6479">MKSRWKYSAKYKSPNGCKASITSSVRADSFDEAYEEVCNQLRHQSFELIGMTIEKE</sequence>
<dbReference type="EMBL" id="KM652554">
    <property type="protein sequence ID" value="AIW02613.1"/>
    <property type="molecule type" value="Genomic_DNA"/>
</dbReference>
<reference evidence="1 2" key="1">
    <citation type="submission" date="2014-09" db="EMBL/GenBank/DDBJ databases">
        <authorList>
            <person name="Gicewicz E.A."/>
            <person name="Hiryak K.M."/>
            <person name="Horoschock A.N."/>
            <person name="Kneeream E.R."/>
            <person name="Luchetta J."/>
            <person name="Mikolon A.R."/>
            <person name="Smith S.N."/>
            <person name="Svintozelskiy S."/>
            <person name="Yucha M.L."/>
            <person name="Manna D.P."/>
            <person name="Pidcock K.A."/>
            <person name="Laing C.E."/>
            <person name="Schaff J.E."/>
            <person name="Dashiell C.L."/>
            <person name="Macialek J.A."/>
            <person name="Anders K.R."/>
            <person name="Braun M.A."/>
            <person name="Delesalle V.A."/>
            <person name="Hughes L.E."/>
            <person name="Ware V.C."/>
            <person name="Bradley K.W."/>
            <person name="Barker L.P."/>
            <person name="Asai D.J."/>
            <person name="Bowman C.A."/>
            <person name="Russell D.A."/>
            <person name="Pope W.H."/>
            <person name="Jacobs-Sera D."/>
            <person name="Hendrix R.W."/>
            <person name="Hatfull G.F."/>
        </authorList>
    </citation>
    <scope>NUCLEOTIDE SEQUENCE [LARGE SCALE GENOMIC DNA]</scope>
</reference>
<dbReference type="GeneID" id="26796853"/>
<dbReference type="RefSeq" id="YP_009225840.1">
    <property type="nucleotide sequence ID" value="NC_029098.1"/>
</dbReference>
<gene>
    <name evidence="1" type="primary">124</name>
    <name evidence="1" type="ORF">PBI_JAY2JAY_124</name>
</gene>
<organism evidence="1 2">
    <name type="scientific">Streptomyces phage Jay2Jay</name>
    <dbReference type="NCBI Taxonomy" id="1556290"/>
    <lineage>
        <taxon>Viruses</taxon>
        <taxon>Duplodnaviria</taxon>
        <taxon>Heunggongvirae</taxon>
        <taxon>Uroviricota</taxon>
        <taxon>Caudoviricetes</taxon>
        <taxon>Stanwilliamsviridae</taxon>
        <taxon>Boydwoodruffvirinae</taxon>
        <taxon>Samistivirus</taxon>
        <taxon>Samistivirus jay2jay</taxon>
    </lineage>
</organism>
<dbReference type="OrthoDB" id="38909at10239"/>
<dbReference type="KEGG" id="vg:26796853"/>
<keyword evidence="2" id="KW-1185">Reference proteome</keyword>
<dbReference type="Proteomes" id="UP000030200">
    <property type="component" value="Segment"/>
</dbReference>
<name>A0A0A0RLA6_9CAUD</name>
<proteinExistence type="predicted"/>
<protein>
    <submittedName>
        <fullName evidence="1">Uncharacterized protein</fullName>
    </submittedName>
</protein>
<evidence type="ECO:0000313" key="2">
    <source>
        <dbReference type="Proteomes" id="UP000030200"/>
    </source>
</evidence>
<accession>A0A0A0RLA6</accession>